<reference evidence="7 8" key="1">
    <citation type="journal article" date="2016" name="Mol. Biol. Evol.">
        <title>Comparative Genomics of Early-Diverging Mushroom-Forming Fungi Provides Insights into the Origins of Lignocellulose Decay Capabilities.</title>
        <authorList>
            <person name="Nagy L.G."/>
            <person name="Riley R."/>
            <person name="Tritt A."/>
            <person name="Adam C."/>
            <person name="Daum C."/>
            <person name="Floudas D."/>
            <person name="Sun H."/>
            <person name="Yadav J.S."/>
            <person name="Pangilinan J."/>
            <person name="Larsson K.H."/>
            <person name="Matsuura K."/>
            <person name="Barry K."/>
            <person name="Labutti K."/>
            <person name="Kuo R."/>
            <person name="Ohm R.A."/>
            <person name="Bhattacharya S.S."/>
            <person name="Shirouzu T."/>
            <person name="Yoshinaga Y."/>
            <person name="Martin F.M."/>
            <person name="Grigoriev I.V."/>
            <person name="Hibbett D.S."/>
        </authorList>
    </citation>
    <scope>NUCLEOTIDE SEQUENCE [LARGE SCALE GENOMIC DNA]</scope>
    <source>
        <strain evidence="7 8">HHB12029</strain>
    </source>
</reference>
<comment type="catalytic activity">
    <reaction evidence="1">
        <text>All bonds known to be hydrolyzed by this endopeptidase have arginine in P1 and an acidic residue in P4. P6 is often occupied by an acidic residue or by a hydroxy-amino-acid residue, the phosphorylation of which enhances cleavage.</text>
        <dbReference type="EC" id="3.4.22.49"/>
    </reaction>
</comment>
<dbReference type="GO" id="GO:0005634">
    <property type="term" value="C:nucleus"/>
    <property type="evidence" value="ECO:0007669"/>
    <property type="project" value="InterPro"/>
</dbReference>
<dbReference type="Pfam" id="PF03568">
    <property type="entry name" value="Separin_C"/>
    <property type="match status" value="1"/>
</dbReference>
<evidence type="ECO:0000256" key="4">
    <source>
        <dbReference type="ARBA" id="ARBA00022829"/>
    </source>
</evidence>
<feature type="region of interest" description="Disordered" evidence="5">
    <location>
        <begin position="131"/>
        <end position="161"/>
    </location>
</feature>
<keyword evidence="3" id="KW-0378">Hydrolase</keyword>
<accession>A0A165FMB2</accession>
<dbReference type="PROSITE" id="PS51700">
    <property type="entry name" value="SEPARIN"/>
    <property type="match status" value="1"/>
</dbReference>
<sequence>MPPRPAPTRATTTAPSRTTAKKTQQAAPPPPPTRKQLAADINAASQSLSALVKAGWKARTPTNATVAETSTTVSQCRANLAALRSLAPQDLDVERSAVAVLGKVVALELFEPALNLATDIRPALAALYHPLEPVQQPPPPPAAPAKSARKPPAKPPPPAYTAALASLPLPSPHYEPPDAVLATTIAHYLVHALVAASHVLDANALASHVSSRGTLLDWHPLLLAHLQATQLNQFMRAPFQHVPKHLATSTASPGVLFRIRTWTLECLLKLSGDLDYEGFWNQAIIFASMYAKGVTNDVETADACRAISTTFSTLVRVVQNRPDATSFVGVKSFAGFSQRWMQYAKKISDLDTLNHISRLMDMTSLSASTSASSGGAEKIVAKICVAALQASELMERFPASLQDPSLPDHLHRVSALLASWIRSFSQHGTTPPADEQLSRVAKVLGKLRRACVDCADMWATTTDLRVCVLGALGSVVECVEMVQSRWAKLSDMTNGVVDALVVMARAALREGQSGIQPAYAHLERAIRISKSQYQLRRLGDENTKQTGADIELAQRLRVVAAALYVHGGGLYKDALYGHAALYLKTSCDVACEAIDLASSSSDQSTWKDLKEQLSKRYELHGVCCFKFGDRKIAFQSYCDALRARSFAQVARMAPNSPPQTIFTSPDITELAGLLERTTWLAAGELFMPGTELSARRLALNVEDDVAGALVEWQMASLEQSNTKDHIREVLLQLSEDALQCYDSAKRPVRRSRVILKRFEQLYSDPSSAGHQAWHELYAEAKRLLVLDDLQDDKGLIAYRAQYLATAHIWAGLLAHRDAGAEIKVLQHLQEAATALQDMLGLRKPEARRMSNGNENKPVATRATRNGKTPAAKAKAPVKKPAAKSKKIDLPPVTPRPARRGTTALLASGSSPVASSSKVVLTPVRDDWKRLFGLLRMAAQLLGLLGHTFVRIRFLKLMRHLSAEVSLSSDEFVRSSLDLASEYAALGLVDRTLEVLGRARIALFGEDDEETVGGNLPPSPLGVELLLLTSRMLAEMNEPELSIIEYRRAAKMCDALEDERIPTTALRIRNRALQLERSALACSVFASIELSRDNPYSAVGALTQALRLWNRAVDSLARLNQPPPPKPKPKPQHQKRDSNPFDMSDLREALGEITNGPPTTSAALAPALPDNPAPSTKKAVPRTGVFEGLQWRMVSGVLSTLFCLARLYFLRGSARESQFFINQALELARSTGAPAMQARALARKAELALYMRDMTTVAAALSEAETLFQSVRGVDIADLHRLHGLRFVAEQDEQEGSAMLARASAALQDIGREFASTELEISSPKRVKGTATQTKVDVKTTLTPALLASILRNQIWLLRNSGGDYQRFLDQFTALVQSFDIKGEHTSLLAKLAVHTAEVQLGSDLFLSSLADSTIAIPMRVTCDLSASTRDILKSFVTAETLLLSTLEMTFERGHVCQVREAAISLASVSALQASLGRKAETAGHVAAGLLNLASAITLERELLDSIQVKTNNATPDDDLLWPTFTARGTPTRKITKPKKVKKRYAYSDDEGDEDEEEDLSADARTLTSYWGAVRERHRPLFSQAWQPKEDVDELPSDWTIVSISVTEDKRAMFVSRQRPKAEPLVFCVPLERHNRHGDDDDDEERFTYHDAMQEFASIIRESNEGTARAQTVKDMDRDAKAEWWSDRAALDKRMQQLLDNIEYCWLGAFKTVLNDPLPLSNEAVDALRARLEAVFARNVASKVKDKRQISKLSLNASLVECFLTLDPTCRDEELEDLVYFMLDLYQFNGVSVAAHDIDVDTVVVDLRVVLEECKAKVKSAQRQDVDDDRRRHLFLVLDKNVQGVPWESIPVLRGRAVSRIPTIAFLMDRLQLSRTLTASTPSQKVRRPVVTDRALVNPAKTTYILNPSGDLKSTEQAFAPWLKEMDKEVGWDGIIGRAPAELEMVNALTKRDLVIYFGHGSAEQYVRSHKIRNLPRCAATMLWGCSSGALRDMGEFDRTGTPDSYMLGGCPTLVANLWDVTDKDIDRLAQSVFTQLRLNPDRAQAWKSEEMDGKEVSVVAAVAKARNACKLKYLTGAATVVYGIPFYC</sequence>
<keyword evidence="4" id="KW-0159">Chromosome partition</keyword>
<evidence type="ECO:0000256" key="5">
    <source>
        <dbReference type="SAM" id="MobiDB-lite"/>
    </source>
</evidence>
<keyword evidence="8" id="KW-1185">Reference proteome</keyword>
<dbReference type="GO" id="GO:0005737">
    <property type="term" value="C:cytoplasm"/>
    <property type="evidence" value="ECO:0007669"/>
    <property type="project" value="TreeGrafter"/>
</dbReference>
<dbReference type="GO" id="GO:0051307">
    <property type="term" value="P:meiotic chromosome separation"/>
    <property type="evidence" value="ECO:0007669"/>
    <property type="project" value="TreeGrafter"/>
</dbReference>
<dbReference type="EC" id="3.4.22.49" evidence="2"/>
<evidence type="ECO:0000313" key="8">
    <source>
        <dbReference type="Proteomes" id="UP000077266"/>
    </source>
</evidence>
<evidence type="ECO:0000259" key="6">
    <source>
        <dbReference type="PROSITE" id="PS51700"/>
    </source>
</evidence>
<dbReference type="EMBL" id="KV426078">
    <property type="protein sequence ID" value="KZV89225.1"/>
    <property type="molecule type" value="Genomic_DNA"/>
</dbReference>
<dbReference type="STRING" id="1314781.A0A165FMB2"/>
<dbReference type="GO" id="GO:0004197">
    <property type="term" value="F:cysteine-type endopeptidase activity"/>
    <property type="evidence" value="ECO:0007669"/>
    <property type="project" value="InterPro"/>
</dbReference>
<feature type="region of interest" description="Disordered" evidence="5">
    <location>
        <begin position="845"/>
        <end position="899"/>
    </location>
</feature>
<dbReference type="Proteomes" id="UP000077266">
    <property type="component" value="Unassembled WGS sequence"/>
</dbReference>
<dbReference type="OrthoDB" id="10255632at2759"/>
<evidence type="ECO:0000256" key="2">
    <source>
        <dbReference type="ARBA" id="ARBA00012489"/>
    </source>
</evidence>
<evidence type="ECO:0000256" key="1">
    <source>
        <dbReference type="ARBA" id="ARBA00000451"/>
    </source>
</evidence>
<dbReference type="PANTHER" id="PTHR12792:SF0">
    <property type="entry name" value="SEPARIN"/>
    <property type="match status" value="1"/>
</dbReference>
<feature type="domain" description="Peptidase C50" evidence="6">
    <location>
        <begin position="1898"/>
        <end position="1996"/>
    </location>
</feature>
<protein>
    <recommendedName>
        <fullName evidence="2">separase</fullName>
        <ecNumber evidence="2">3.4.22.49</ecNumber>
    </recommendedName>
</protein>
<dbReference type="PANTHER" id="PTHR12792">
    <property type="entry name" value="EXTRA SPINDLE POLES 1-RELATED"/>
    <property type="match status" value="1"/>
</dbReference>
<evidence type="ECO:0000256" key="3">
    <source>
        <dbReference type="ARBA" id="ARBA00022801"/>
    </source>
</evidence>
<evidence type="ECO:0000313" key="7">
    <source>
        <dbReference type="EMBL" id="KZV89225.1"/>
    </source>
</evidence>
<proteinExistence type="predicted"/>
<feature type="compositionally biased region" description="Basic residues" evidence="5">
    <location>
        <begin position="875"/>
        <end position="884"/>
    </location>
</feature>
<dbReference type="InterPro" id="IPR030397">
    <property type="entry name" value="SEPARIN_core_dom"/>
</dbReference>
<feature type="region of interest" description="Disordered" evidence="5">
    <location>
        <begin position="1116"/>
        <end position="1178"/>
    </location>
</feature>
<gene>
    <name evidence="7" type="ORF">EXIGLDRAFT_771939</name>
</gene>
<dbReference type="GO" id="GO:0044732">
    <property type="term" value="C:mitotic spindle pole body"/>
    <property type="evidence" value="ECO:0007669"/>
    <property type="project" value="TreeGrafter"/>
</dbReference>
<dbReference type="InterPro" id="IPR005314">
    <property type="entry name" value="Peptidase_C50"/>
</dbReference>
<feature type="compositionally biased region" description="Low complexity" evidence="5">
    <location>
        <begin position="1156"/>
        <end position="1173"/>
    </location>
</feature>
<dbReference type="GO" id="GO:0006508">
    <property type="term" value="P:proteolysis"/>
    <property type="evidence" value="ECO:0007669"/>
    <property type="project" value="InterPro"/>
</dbReference>
<organism evidence="7 8">
    <name type="scientific">Exidia glandulosa HHB12029</name>
    <dbReference type="NCBI Taxonomy" id="1314781"/>
    <lineage>
        <taxon>Eukaryota</taxon>
        <taxon>Fungi</taxon>
        <taxon>Dikarya</taxon>
        <taxon>Basidiomycota</taxon>
        <taxon>Agaricomycotina</taxon>
        <taxon>Agaricomycetes</taxon>
        <taxon>Auriculariales</taxon>
        <taxon>Exidiaceae</taxon>
        <taxon>Exidia</taxon>
    </lineage>
</organism>
<dbReference type="InParanoid" id="A0A165FMB2"/>
<feature type="compositionally biased region" description="Basic and acidic residues" evidence="5">
    <location>
        <begin position="1133"/>
        <end position="1149"/>
    </location>
</feature>
<name>A0A165FMB2_EXIGL</name>
<feature type="compositionally biased region" description="Low complexity" evidence="5">
    <location>
        <begin position="7"/>
        <end position="26"/>
    </location>
</feature>
<dbReference type="GO" id="GO:0072686">
    <property type="term" value="C:mitotic spindle"/>
    <property type="evidence" value="ECO:0007669"/>
    <property type="project" value="TreeGrafter"/>
</dbReference>
<feature type="region of interest" description="Disordered" evidence="5">
    <location>
        <begin position="1"/>
        <end position="36"/>
    </location>
</feature>